<evidence type="ECO:0000313" key="2">
    <source>
        <dbReference type="Proteomes" id="UP000814033"/>
    </source>
</evidence>
<gene>
    <name evidence="1" type="ORF">FA95DRAFT_955872</name>
</gene>
<protein>
    <submittedName>
        <fullName evidence="1">Uncharacterized protein</fullName>
    </submittedName>
</protein>
<dbReference type="EMBL" id="MU276242">
    <property type="protein sequence ID" value="KAI0039970.1"/>
    <property type="molecule type" value="Genomic_DNA"/>
</dbReference>
<evidence type="ECO:0000313" key="1">
    <source>
        <dbReference type="EMBL" id="KAI0039970.1"/>
    </source>
</evidence>
<comment type="caution">
    <text evidence="1">The sequence shown here is derived from an EMBL/GenBank/DDBJ whole genome shotgun (WGS) entry which is preliminary data.</text>
</comment>
<organism evidence="1 2">
    <name type="scientific">Auriscalpium vulgare</name>
    <dbReference type="NCBI Taxonomy" id="40419"/>
    <lineage>
        <taxon>Eukaryota</taxon>
        <taxon>Fungi</taxon>
        <taxon>Dikarya</taxon>
        <taxon>Basidiomycota</taxon>
        <taxon>Agaricomycotina</taxon>
        <taxon>Agaricomycetes</taxon>
        <taxon>Russulales</taxon>
        <taxon>Auriscalpiaceae</taxon>
        <taxon>Auriscalpium</taxon>
    </lineage>
</organism>
<dbReference type="Proteomes" id="UP000814033">
    <property type="component" value="Unassembled WGS sequence"/>
</dbReference>
<reference evidence="1" key="1">
    <citation type="submission" date="2021-02" db="EMBL/GenBank/DDBJ databases">
        <authorList>
            <consortium name="DOE Joint Genome Institute"/>
            <person name="Ahrendt S."/>
            <person name="Looney B.P."/>
            <person name="Miyauchi S."/>
            <person name="Morin E."/>
            <person name="Drula E."/>
            <person name="Courty P.E."/>
            <person name="Chicoki N."/>
            <person name="Fauchery L."/>
            <person name="Kohler A."/>
            <person name="Kuo A."/>
            <person name="Labutti K."/>
            <person name="Pangilinan J."/>
            <person name="Lipzen A."/>
            <person name="Riley R."/>
            <person name="Andreopoulos W."/>
            <person name="He G."/>
            <person name="Johnson J."/>
            <person name="Barry K.W."/>
            <person name="Grigoriev I.V."/>
            <person name="Nagy L."/>
            <person name="Hibbett D."/>
            <person name="Henrissat B."/>
            <person name="Matheny P.B."/>
            <person name="Labbe J."/>
            <person name="Martin F."/>
        </authorList>
    </citation>
    <scope>NUCLEOTIDE SEQUENCE</scope>
    <source>
        <strain evidence="1">FP105234-sp</strain>
    </source>
</reference>
<sequence length="165" mass="18281">MSFPCCPAVLLLLCAALSCFACWPCYPLSLNQTNSPTHSLDFSTQIAPTILRVFRPRSFFRSILCLALWSILIVSASRCVCIQRRFSSPCTRHCRPRASCRCIPCVYTATCYTPLASAPVPRPYPLPFSFASARPSRSPPSFLCSFLRIHPNSPPPPTVPTDRPA</sequence>
<accession>A0ACB8R775</accession>
<proteinExistence type="predicted"/>
<keyword evidence="2" id="KW-1185">Reference proteome</keyword>
<reference evidence="1" key="2">
    <citation type="journal article" date="2022" name="New Phytol.">
        <title>Evolutionary transition to the ectomycorrhizal habit in the genomes of a hyperdiverse lineage of mushroom-forming fungi.</title>
        <authorList>
            <person name="Looney B."/>
            <person name="Miyauchi S."/>
            <person name="Morin E."/>
            <person name="Drula E."/>
            <person name="Courty P.E."/>
            <person name="Kohler A."/>
            <person name="Kuo A."/>
            <person name="LaButti K."/>
            <person name="Pangilinan J."/>
            <person name="Lipzen A."/>
            <person name="Riley R."/>
            <person name="Andreopoulos W."/>
            <person name="He G."/>
            <person name="Johnson J."/>
            <person name="Nolan M."/>
            <person name="Tritt A."/>
            <person name="Barry K.W."/>
            <person name="Grigoriev I.V."/>
            <person name="Nagy L.G."/>
            <person name="Hibbett D."/>
            <person name="Henrissat B."/>
            <person name="Matheny P.B."/>
            <person name="Labbe J."/>
            <person name="Martin F.M."/>
        </authorList>
    </citation>
    <scope>NUCLEOTIDE SEQUENCE</scope>
    <source>
        <strain evidence="1">FP105234-sp</strain>
    </source>
</reference>
<name>A0ACB8R775_9AGAM</name>